<dbReference type="SUPFAM" id="SSF103473">
    <property type="entry name" value="MFS general substrate transporter"/>
    <property type="match status" value="1"/>
</dbReference>
<comment type="subcellular location">
    <subcellularLocation>
        <location evidence="1">Membrane</location>
        <topology evidence="1">Multi-pass membrane protein</topology>
    </subcellularLocation>
</comment>
<organism evidence="10 11">
    <name type="scientific">Kuraishia capsulata CBS 1993</name>
    <dbReference type="NCBI Taxonomy" id="1382522"/>
    <lineage>
        <taxon>Eukaryota</taxon>
        <taxon>Fungi</taxon>
        <taxon>Dikarya</taxon>
        <taxon>Ascomycota</taxon>
        <taxon>Saccharomycotina</taxon>
        <taxon>Pichiomycetes</taxon>
        <taxon>Pichiales</taxon>
        <taxon>Pichiaceae</taxon>
        <taxon>Kuraishia</taxon>
    </lineage>
</organism>
<feature type="transmembrane region" description="Helical" evidence="8">
    <location>
        <begin position="74"/>
        <end position="91"/>
    </location>
</feature>
<evidence type="ECO:0000256" key="4">
    <source>
        <dbReference type="ARBA" id="ARBA00022692"/>
    </source>
</evidence>
<evidence type="ECO:0000313" key="10">
    <source>
        <dbReference type="EMBL" id="CDK25246.1"/>
    </source>
</evidence>
<dbReference type="Gene3D" id="1.20.1250.20">
    <property type="entry name" value="MFS general substrate transporter like domains"/>
    <property type="match status" value="1"/>
</dbReference>
<dbReference type="RefSeq" id="XP_022457258.1">
    <property type="nucleotide sequence ID" value="XM_022605828.1"/>
</dbReference>
<evidence type="ECO:0000313" key="11">
    <source>
        <dbReference type="Proteomes" id="UP000019384"/>
    </source>
</evidence>
<protein>
    <recommendedName>
        <fullName evidence="9">Major facilitator superfamily (MFS) profile domain-containing protein</fullName>
    </recommendedName>
</protein>
<dbReference type="InterPro" id="IPR050360">
    <property type="entry name" value="MFS_Sugar_Transporters"/>
</dbReference>
<gene>
    <name evidence="10" type="ORF">KUCA_T00001213001</name>
</gene>
<dbReference type="InterPro" id="IPR020846">
    <property type="entry name" value="MFS_dom"/>
</dbReference>
<feature type="transmembrane region" description="Helical" evidence="8">
    <location>
        <begin position="190"/>
        <end position="209"/>
    </location>
</feature>
<comment type="similarity">
    <text evidence="2 7">Belongs to the major facilitator superfamily. Sugar transporter (TC 2.A.1.1) family.</text>
</comment>
<reference evidence="10" key="1">
    <citation type="submission" date="2013-12" db="EMBL/GenBank/DDBJ databases">
        <authorList>
            <person name="Genoscope - CEA"/>
        </authorList>
    </citation>
    <scope>NUCLEOTIDE SEQUENCE</scope>
    <source>
        <strain evidence="10">CBS 1993</strain>
    </source>
</reference>
<feature type="transmembrane region" description="Helical" evidence="8">
    <location>
        <begin position="375"/>
        <end position="400"/>
    </location>
</feature>
<dbReference type="FunFam" id="1.20.1250.20:FF:000134">
    <property type="entry name" value="MFS sugar transporter protein"/>
    <property type="match status" value="1"/>
</dbReference>
<feature type="transmembrane region" description="Helical" evidence="8">
    <location>
        <begin position="412"/>
        <end position="435"/>
    </location>
</feature>
<keyword evidence="3 7" id="KW-0813">Transport</keyword>
<dbReference type="HOGENOM" id="CLU_001265_30_13_1"/>
<dbReference type="PROSITE" id="PS50850">
    <property type="entry name" value="MFS"/>
    <property type="match status" value="1"/>
</dbReference>
<evidence type="ECO:0000256" key="8">
    <source>
        <dbReference type="SAM" id="Phobius"/>
    </source>
</evidence>
<feature type="transmembrane region" description="Helical" evidence="8">
    <location>
        <begin position="98"/>
        <end position="117"/>
    </location>
</feature>
<keyword evidence="4 8" id="KW-0812">Transmembrane</keyword>
<accession>W6MH29</accession>
<reference evidence="10" key="2">
    <citation type="submission" date="2014-02" db="EMBL/GenBank/DDBJ databases">
        <title>Complete DNA sequence of /Kuraishia capsulata/ illustrates novel genomic features among budding yeasts (/Saccharomycotina/).</title>
        <authorList>
            <person name="Morales L."/>
            <person name="Noel B."/>
            <person name="Porcel B."/>
            <person name="Marcet-Houben M."/>
            <person name="Hullo M-F."/>
            <person name="Sacerdot C."/>
            <person name="Tekaia F."/>
            <person name="Leh-Louis V."/>
            <person name="Despons L."/>
            <person name="Khanna V."/>
            <person name="Aury J-M."/>
            <person name="Barbe V."/>
            <person name="Couloux A."/>
            <person name="Labadie K."/>
            <person name="Pelletier E."/>
            <person name="Souciet J-L."/>
            <person name="Boekhout T."/>
            <person name="Gabaldon T."/>
            <person name="Wincker P."/>
            <person name="Dujon B."/>
        </authorList>
    </citation>
    <scope>NUCLEOTIDE SEQUENCE</scope>
    <source>
        <strain evidence="10">CBS 1993</strain>
    </source>
</reference>
<feature type="transmembrane region" description="Helical" evidence="8">
    <location>
        <begin position="343"/>
        <end position="363"/>
    </location>
</feature>
<keyword evidence="6 8" id="KW-0472">Membrane</keyword>
<dbReference type="PRINTS" id="PR00171">
    <property type="entry name" value="SUGRTRNSPORT"/>
</dbReference>
<dbReference type="AlphaFoldDB" id="W6MH29"/>
<dbReference type="InterPro" id="IPR003663">
    <property type="entry name" value="Sugar/inositol_transpt"/>
</dbReference>
<evidence type="ECO:0000256" key="1">
    <source>
        <dbReference type="ARBA" id="ARBA00004141"/>
    </source>
</evidence>
<feature type="transmembrane region" description="Helical" evidence="8">
    <location>
        <begin position="277"/>
        <end position="299"/>
    </location>
</feature>
<dbReference type="EMBL" id="HG793125">
    <property type="protein sequence ID" value="CDK25246.1"/>
    <property type="molecule type" value="Genomic_DNA"/>
</dbReference>
<name>W6MH29_9ASCO</name>
<evidence type="ECO:0000256" key="5">
    <source>
        <dbReference type="ARBA" id="ARBA00022989"/>
    </source>
</evidence>
<dbReference type="Pfam" id="PF00083">
    <property type="entry name" value="Sugar_tr"/>
    <property type="match status" value="1"/>
</dbReference>
<dbReference type="PANTHER" id="PTHR48022:SF31">
    <property type="entry name" value="HEXOSE TRANSPORTER"/>
    <property type="match status" value="1"/>
</dbReference>
<dbReference type="PANTHER" id="PTHR48022">
    <property type="entry name" value="PLASTIDIC GLUCOSE TRANSPORTER 4"/>
    <property type="match status" value="1"/>
</dbReference>
<dbReference type="GeneID" id="34518646"/>
<feature type="domain" description="Major facilitator superfamily (MFS) profile" evidence="9">
    <location>
        <begin position="31"/>
        <end position="466"/>
    </location>
</feature>
<dbReference type="OrthoDB" id="6133115at2759"/>
<feature type="transmembrane region" description="Helical" evidence="8">
    <location>
        <begin position="441"/>
        <end position="462"/>
    </location>
</feature>
<evidence type="ECO:0000256" key="3">
    <source>
        <dbReference type="ARBA" id="ARBA00022448"/>
    </source>
</evidence>
<dbReference type="GO" id="GO:0016020">
    <property type="term" value="C:membrane"/>
    <property type="evidence" value="ECO:0007669"/>
    <property type="project" value="UniProtKB-SubCell"/>
</dbReference>
<feature type="transmembrane region" description="Helical" evidence="8">
    <location>
        <begin position="319"/>
        <end position="336"/>
    </location>
</feature>
<evidence type="ECO:0000256" key="7">
    <source>
        <dbReference type="RuleBase" id="RU003346"/>
    </source>
</evidence>
<sequence>MKTASDSESGTQTRHLSKLVPNSKWGLLIIAWITAIANPTSGGYEASMMGTVVGLDIYVDYFGLTTSNSGLNNASIFMGAFAIIPFVQVLADKYGRRFCIFFATTFMVIGVIVQSTSHKYAQFIVGRVIAGVGNCLMNATAPALVSEIVAEEIRGAVVGTFHSCFYVGSLIAAGVTYGTRNIDSNWCWRAPMVVQLAPALLCYICLAFVPESPRWLVSKGRETEAKEIWDIVYEHDELRVERVLGEVYESLHAETTIYNDANIWKELVSSKANLRRLFIMLSLAWCGELSGSSVATYYITTILEQAGVTDVNTQLQIAIIRSAFCLVCAGFGCYTFDIIGRRIQALISMGGEVVCLLILGGLVKQFGGSTNTSGQYGAVAMMFIFSGFYSYCFTPLLCLYPSEIFPNRTRAAGLAFFQFADYGCALFTTFILPIAMSNLGWKFYILNGSYNIVFLPCIYFFWAETRGLQLEMVADLFGDGVDRVHEIEGDHTASGSVEVIDVANELKA</sequence>
<dbReference type="GO" id="GO:0005351">
    <property type="term" value="F:carbohydrate:proton symporter activity"/>
    <property type="evidence" value="ECO:0007669"/>
    <property type="project" value="TreeGrafter"/>
</dbReference>
<dbReference type="NCBIfam" id="TIGR00879">
    <property type="entry name" value="SP"/>
    <property type="match status" value="1"/>
</dbReference>
<evidence type="ECO:0000256" key="2">
    <source>
        <dbReference type="ARBA" id="ARBA00010992"/>
    </source>
</evidence>
<dbReference type="InterPro" id="IPR036259">
    <property type="entry name" value="MFS_trans_sf"/>
</dbReference>
<dbReference type="InterPro" id="IPR005828">
    <property type="entry name" value="MFS_sugar_transport-like"/>
</dbReference>
<proteinExistence type="inferred from homology"/>
<evidence type="ECO:0000256" key="6">
    <source>
        <dbReference type="ARBA" id="ARBA00023136"/>
    </source>
</evidence>
<feature type="transmembrane region" description="Helical" evidence="8">
    <location>
        <begin position="123"/>
        <end position="145"/>
    </location>
</feature>
<keyword evidence="11" id="KW-1185">Reference proteome</keyword>
<feature type="transmembrane region" description="Helical" evidence="8">
    <location>
        <begin position="157"/>
        <end position="178"/>
    </location>
</feature>
<keyword evidence="5 8" id="KW-1133">Transmembrane helix</keyword>
<dbReference type="STRING" id="1382522.W6MH29"/>
<dbReference type="Proteomes" id="UP000019384">
    <property type="component" value="Unassembled WGS sequence"/>
</dbReference>
<evidence type="ECO:0000259" key="9">
    <source>
        <dbReference type="PROSITE" id="PS50850"/>
    </source>
</evidence>